<feature type="transmembrane region" description="Helical" evidence="7">
    <location>
        <begin position="400"/>
        <end position="418"/>
    </location>
</feature>
<comment type="caution">
    <text evidence="10">The sequence shown here is derived from an EMBL/GenBank/DDBJ whole genome shotgun (WGS) entry which is preliminary data.</text>
</comment>
<evidence type="ECO:0000256" key="6">
    <source>
        <dbReference type="ARBA" id="ARBA00023136"/>
    </source>
</evidence>
<feature type="transmembrane region" description="Helical" evidence="7">
    <location>
        <begin position="332"/>
        <end position="358"/>
    </location>
</feature>
<keyword evidence="3" id="KW-1003">Cell membrane</keyword>
<keyword evidence="5 7" id="KW-1133">Transmembrane helix</keyword>
<dbReference type="Pfam" id="PF02687">
    <property type="entry name" value="FtsX"/>
    <property type="match status" value="1"/>
</dbReference>
<dbReference type="PANTHER" id="PTHR30489:SF0">
    <property type="entry name" value="LIPOPROTEIN-RELEASING SYSTEM TRANSMEMBRANE PROTEIN LOLE"/>
    <property type="match status" value="1"/>
</dbReference>
<proteinExistence type="inferred from homology"/>
<organism evidence="10 11">
    <name type="scientific">Hyphomonas atlantica</name>
    <dbReference type="NCBI Taxonomy" id="1280948"/>
    <lineage>
        <taxon>Bacteria</taxon>
        <taxon>Pseudomonadati</taxon>
        <taxon>Pseudomonadota</taxon>
        <taxon>Alphaproteobacteria</taxon>
        <taxon>Hyphomonadales</taxon>
        <taxon>Hyphomonadaceae</taxon>
        <taxon>Hyphomonas</taxon>
    </lineage>
</organism>
<dbReference type="PANTHER" id="PTHR30489">
    <property type="entry name" value="LIPOPROTEIN-RELEASING SYSTEM TRANSMEMBRANE PROTEIN LOLE"/>
    <property type="match status" value="1"/>
</dbReference>
<dbReference type="InterPro" id="IPR025857">
    <property type="entry name" value="MacB_PCD"/>
</dbReference>
<evidence type="ECO:0000313" key="11">
    <source>
        <dbReference type="Proteomes" id="UP000024547"/>
    </source>
</evidence>
<dbReference type="InterPro" id="IPR003838">
    <property type="entry name" value="ABC3_permease_C"/>
</dbReference>
<evidence type="ECO:0000256" key="3">
    <source>
        <dbReference type="ARBA" id="ARBA00022475"/>
    </source>
</evidence>
<accession>A0A059DX18</accession>
<evidence type="ECO:0000259" key="9">
    <source>
        <dbReference type="Pfam" id="PF12704"/>
    </source>
</evidence>
<comment type="similarity">
    <text evidence="2">Belongs to the ABC-4 integral membrane protein family. LolC/E subfamily.</text>
</comment>
<keyword evidence="4 7" id="KW-0812">Transmembrane</keyword>
<dbReference type="RefSeq" id="WP_035555037.1">
    <property type="nucleotide sequence ID" value="NZ_AWFH01000062.1"/>
</dbReference>
<dbReference type="EMBL" id="AWFH01000062">
    <property type="protein sequence ID" value="KCZ57982.1"/>
    <property type="molecule type" value="Genomic_DNA"/>
</dbReference>
<dbReference type="eggNOG" id="COG4591">
    <property type="taxonomic scope" value="Bacteria"/>
</dbReference>
<comment type="subcellular location">
    <subcellularLocation>
        <location evidence="1">Cell membrane</location>
        <topology evidence="1">Multi-pass membrane protein</topology>
    </subcellularLocation>
</comment>
<gene>
    <name evidence="10" type="ORF">HY36_10755</name>
</gene>
<dbReference type="InterPro" id="IPR051447">
    <property type="entry name" value="Lipoprotein-release_system"/>
</dbReference>
<dbReference type="GO" id="GO:0098797">
    <property type="term" value="C:plasma membrane protein complex"/>
    <property type="evidence" value="ECO:0007669"/>
    <property type="project" value="TreeGrafter"/>
</dbReference>
<evidence type="ECO:0000313" key="10">
    <source>
        <dbReference type="EMBL" id="KCZ57982.1"/>
    </source>
</evidence>
<evidence type="ECO:0000256" key="5">
    <source>
        <dbReference type="ARBA" id="ARBA00022989"/>
    </source>
</evidence>
<feature type="transmembrane region" description="Helical" evidence="7">
    <location>
        <begin position="31"/>
        <end position="57"/>
    </location>
</feature>
<feature type="transmembrane region" description="Helical" evidence="7">
    <location>
        <begin position="290"/>
        <end position="311"/>
    </location>
</feature>
<feature type="domain" description="ABC3 transporter permease C-terminal" evidence="8">
    <location>
        <begin position="291"/>
        <end position="423"/>
    </location>
</feature>
<name>A0A059DX18_9PROT</name>
<evidence type="ECO:0000256" key="1">
    <source>
        <dbReference type="ARBA" id="ARBA00004651"/>
    </source>
</evidence>
<reference evidence="10 11" key="1">
    <citation type="journal article" date="2014" name="Antonie Van Leeuwenhoek">
        <title>Hyphomonas beringensis sp. nov. and Hyphomonas chukchiensis sp. nov., isolated from surface seawater of the Bering Sea and Chukchi Sea.</title>
        <authorList>
            <person name="Li C."/>
            <person name="Lai Q."/>
            <person name="Li G."/>
            <person name="Dong C."/>
            <person name="Wang J."/>
            <person name="Liao Y."/>
            <person name="Shao Z."/>
        </authorList>
    </citation>
    <scope>NUCLEOTIDE SEQUENCE [LARGE SCALE GENOMIC DNA]</scope>
    <source>
        <strain evidence="10 11">22II1-22F38</strain>
    </source>
</reference>
<evidence type="ECO:0000256" key="2">
    <source>
        <dbReference type="ARBA" id="ARBA00005236"/>
    </source>
</evidence>
<dbReference type="AlphaFoldDB" id="A0A059DX18"/>
<dbReference type="PATRIC" id="fig|1280948.3.peg.3273"/>
<evidence type="ECO:0000256" key="4">
    <source>
        <dbReference type="ARBA" id="ARBA00022692"/>
    </source>
</evidence>
<dbReference type="GO" id="GO:0044874">
    <property type="term" value="P:lipoprotein localization to outer membrane"/>
    <property type="evidence" value="ECO:0007669"/>
    <property type="project" value="TreeGrafter"/>
</dbReference>
<keyword evidence="11" id="KW-1185">Reference proteome</keyword>
<keyword evidence="6 7" id="KW-0472">Membrane</keyword>
<evidence type="ECO:0000259" key="8">
    <source>
        <dbReference type="Pfam" id="PF02687"/>
    </source>
</evidence>
<evidence type="ECO:0008006" key="12">
    <source>
        <dbReference type="Google" id="ProtNLM"/>
    </source>
</evidence>
<protein>
    <recommendedName>
        <fullName evidence="12">Lipoprotein-releasing system transmembrane subunit LolC</fullName>
    </recommendedName>
</protein>
<dbReference type="GeneID" id="92501013"/>
<dbReference type="Proteomes" id="UP000024547">
    <property type="component" value="Unassembled WGS sequence"/>
</dbReference>
<dbReference type="Pfam" id="PF12704">
    <property type="entry name" value="MacB_PCD"/>
    <property type="match status" value="1"/>
</dbReference>
<dbReference type="STRING" id="1280948.HY36_10755"/>
<sequence>MSDLPAAASPFGKLERTLAWRYLRAKREHGGASLISIISFVGIFFAVAALIITMSIMSGFRATLLDALLGGQPHVYGVVASYTEEEAEQIAETISLIDGVSSVAPYIEEYVLVTANGRKTGAAVRAIRQEDLATMPFLKDGGEAAIASGFGEGKNGGNVIMMGAFLAAGREGLGVRPGDKVEIITSQTNSGPLGSTPRSKAYTVGDVFKTGSVELDRLYMFMPMEQAQILFQSKDRYQMLDIRLDDPNKTTEAMAAIADATGNALYTFDWKSQRAGYLNALQVERTMVRLLVMVIMGIATLNIIVGVVMLVKNKTRDIAILRTIGLGRGGVLRVFLLVGTILGTLGAVLGMAVGILVVTNIDAVEAFINLFVPGEVFDAEVYGLEGLPAILDWGEVIRTGLYALGMSMLVSIIPAWWASRQDPVSALRFE</sequence>
<evidence type="ECO:0000256" key="7">
    <source>
        <dbReference type="SAM" id="Phobius"/>
    </source>
</evidence>
<feature type="domain" description="MacB-like periplasmic core" evidence="9">
    <location>
        <begin position="36"/>
        <end position="259"/>
    </location>
</feature>